<evidence type="ECO:0000256" key="3">
    <source>
        <dbReference type="ARBA" id="ARBA00022964"/>
    </source>
</evidence>
<evidence type="ECO:0000256" key="4">
    <source>
        <dbReference type="ARBA" id="ARBA00023002"/>
    </source>
</evidence>
<protein>
    <recommendedName>
        <fullName evidence="6">Prolyl 4-hydroxylase alpha subunit domain-containing protein</fullName>
    </recommendedName>
</protein>
<dbReference type="GO" id="GO:0004656">
    <property type="term" value="F:procollagen-proline 4-dioxygenase activity"/>
    <property type="evidence" value="ECO:0007669"/>
    <property type="project" value="TreeGrafter"/>
</dbReference>
<dbReference type="Proteomes" id="UP000267821">
    <property type="component" value="Unassembled WGS sequence"/>
</dbReference>
<keyword evidence="3" id="KW-0223">Dioxygenase</keyword>
<dbReference type="InParanoid" id="A0A3N4LPC1"/>
<organism evidence="7 8">
    <name type="scientific">Terfezia boudieri ATCC MYA-4762</name>
    <dbReference type="NCBI Taxonomy" id="1051890"/>
    <lineage>
        <taxon>Eukaryota</taxon>
        <taxon>Fungi</taxon>
        <taxon>Dikarya</taxon>
        <taxon>Ascomycota</taxon>
        <taxon>Pezizomycotina</taxon>
        <taxon>Pezizomycetes</taxon>
        <taxon>Pezizales</taxon>
        <taxon>Pezizaceae</taxon>
        <taxon>Terfezia</taxon>
    </lineage>
</organism>
<evidence type="ECO:0000256" key="5">
    <source>
        <dbReference type="ARBA" id="ARBA00023004"/>
    </source>
</evidence>
<name>A0A3N4LPC1_9PEZI</name>
<dbReference type="AlphaFoldDB" id="A0A3N4LPC1"/>
<keyword evidence="5" id="KW-0408">Iron</keyword>
<dbReference type="InterPro" id="IPR045054">
    <property type="entry name" value="P4HA-like"/>
</dbReference>
<evidence type="ECO:0000313" key="8">
    <source>
        <dbReference type="Proteomes" id="UP000267821"/>
    </source>
</evidence>
<comment type="cofactor">
    <cofactor evidence="1">
        <name>L-ascorbate</name>
        <dbReference type="ChEBI" id="CHEBI:38290"/>
    </cofactor>
</comment>
<keyword evidence="4" id="KW-0560">Oxidoreductase</keyword>
<dbReference type="GO" id="GO:0031418">
    <property type="term" value="F:L-ascorbic acid binding"/>
    <property type="evidence" value="ECO:0007669"/>
    <property type="project" value="InterPro"/>
</dbReference>
<feature type="domain" description="Prolyl 4-hydroxylase alpha subunit" evidence="6">
    <location>
        <begin position="36"/>
        <end position="253"/>
    </location>
</feature>
<sequence length="258" mass="29569">MSPPLPSAQPAPAGIKAQILDFSKMSPGLALSYPNHFALVLDNCFTQEECEQLIAIAETDKLGWEHAQVNVGGGMQITALEIRNSRRIIRDDYDMASLILERVRPFLDEVQILQREEAKWSMIMTPVKNSRKAMTLSREKWEMVRLNERMRFLKYGPGQYFQPHFDGCFTTLQVHPHEPEQRTFLTLQVYLRSSSDLKGGATRFFSQSGEFGSEFYDVEAIPGRVLIFQHRDFLHSGAEVVQGEKVALRSDILYRRVE</sequence>
<reference evidence="7 8" key="1">
    <citation type="journal article" date="2018" name="Nat. Ecol. Evol.">
        <title>Pezizomycetes genomes reveal the molecular basis of ectomycorrhizal truffle lifestyle.</title>
        <authorList>
            <person name="Murat C."/>
            <person name="Payen T."/>
            <person name="Noel B."/>
            <person name="Kuo A."/>
            <person name="Morin E."/>
            <person name="Chen J."/>
            <person name="Kohler A."/>
            <person name="Krizsan K."/>
            <person name="Balestrini R."/>
            <person name="Da Silva C."/>
            <person name="Montanini B."/>
            <person name="Hainaut M."/>
            <person name="Levati E."/>
            <person name="Barry K.W."/>
            <person name="Belfiori B."/>
            <person name="Cichocki N."/>
            <person name="Clum A."/>
            <person name="Dockter R.B."/>
            <person name="Fauchery L."/>
            <person name="Guy J."/>
            <person name="Iotti M."/>
            <person name="Le Tacon F."/>
            <person name="Lindquist E.A."/>
            <person name="Lipzen A."/>
            <person name="Malagnac F."/>
            <person name="Mello A."/>
            <person name="Molinier V."/>
            <person name="Miyauchi S."/>
            <person name="Poulain J."/>
            <person name="Riccioni C."/>
            <person name="Rubini A."/>
            <person name="Sitrit Y."/>
            <person name="Splivallo R."/>
            <person name="Traeger S."/>
            <person name="Wang M."/>
            <person name="Zifcakova L."/>
            <person name="Wipf D."/>
            <person name="Zambonelli A."/>
            <person name="Paolocci F."/>
            <person name="Nowrousian M."/>
            <person name="Ottonello S."/>
            <person name="Baldrian P."/>
            <person name="Spatafora J.W."/>
            <person name="Henrissat B."/>
            <person name="Nagy L.G."/>
            <person name="Aury J.M."/>
            <person name="Wincker P."/>
            <person name="Grigoriev I.V."/>
            <person name="Bonfante P."/>
            <person name="Martin F.M."/>
        </authorList>
    </citation>
    <scope>NUCLEOTIDE SEQUENCE [LARGE SCALE GENOMIC DNA]</scope>
    <source>
        <strain evidence="7 8">ATCC MYA-4762</strain>
    </source>
</reference>
<evidence type="ECO:0000259" key="6">
    <source>
        <dbReference type="SMART" id="SM00702"/>
    </source>
</evidence>
<dbReference type="GO" id="GO:0005506">
    <property type="term" value="F:iron ion binding"/>
    <property type="evidence" value="ECO:0007669"/>
    <property type="project" value="InterPro"/>
</dbReference>
<accession>A0A3N4LPC1</accession>
<evidence type="ECO:0000256" key="2">
    <source>
        <dbReference type="ARBA" id="ARBA00022723"/>
    </source>
</evidence>
<dbReference type="SMART" id="SM00702">
    <property type="entry name" value="P4Hc"/>
    <property type="match status" value="1"/>
</dbReference>
<dbReference type="OrthoDB" id="69177at2759"/>
<dbReference type="Pfam" id="PF13640">
    <property type="entry name" value="2OG-FeII_Oxy_3"/>
    <property type="match status" value="1"/>
</dbReference>
<gene>
    <name evidence="7" type="ORF">L211DRAFT_787382</name>
</gene>
<proteinExistence type="predicted"/>
<dbReference type="STRING" id="1051890.A0A3N4LPC1"/>
<keyword evidence="8" id="KW-1185">Reference proteome</keyword>
<dbReference type="PANTHER" id="PTHR10869">
    <property type="entry name" value="PROLYL 4-HYDROXYLASE ALPHA SUBUNIT"/>
    <property type="match status" value="1"/>
</dbReference>
<evidence type="ECO:0000256" key="1">
    <source>
        <dbReference type="ARBA" id="ARBA00001961"/>
    </source>
</evidence>
<dbReference type="InterPro" id="IPR044862">
    <property type="entry name" value="Pro_4_hyd_alph_FE2OG_OXY"/>
</dbReference>
<dbReference type="Gene3D" id="2.60.120.620">
    <property type="entry name" value="q2cbj1_9rhob like domain"/>
    <property type="match status" value="1"/>
</dbReference>
<dbReference type="GO" id="GO:0005783">
    <property type="term" value="C:endoplasmic reticulum"/>
    <property type="evidence" value="ECO:0007669"/>
    <property type="project" value="TreeGrafter"/>
</dbReference>
<dbReference type="PANTHER" id="PTHR10869:SF241">
    <property type="entry name" value="FE2OG DIOXYGENASE DOMAIN-CONTAINING PROTEIN"/>
    <property type="match status" value="1"/>
</dbReference>
<dbReference type="InterPro" id="IPR006620">
    <property type="entry name" value="Pro_4_hyd_alph"/>
</dbReference>
<dbReference type="EMBL" id="ML121548">
    <property type="protein sequence ID" value="RPB23152.1"/>
    <property type="molecule type" value="Genomic_DNA"/>
</dbReference>
<evidence type="ECO:0000313" key="7">
    <source>
        <dbReference type="EMBL" id="RPB23152.1"/>
    </source>
</evidence>
<keyword evidence="2" id="KW-0479">Metal-binding</keyword>